<dbReference type="AlphaFoldDB" id="A0A248LGK8"/>
<dbReference type="NCBIfam" id="TIGR00227">
    <property type="entry name" value="ribD_Cterm"/>
    <property type="match status" value="1"/>
</dbReference>
<dbReference type="EC" id="3.5.4.26" evidence="13"/>
<feature type="binding site" evidence="15">
    <location>
        <position position="157"/>
    </location>
    <ligand>
        <name>NADP(+)</name>
        <dbReference type="ChEBI" id="CHEBI:58349"/>
    </ligand>
</feature>
<keyword evidence="7 13" id="KW-0479">Metal-binding</keyword>
<evidence type="ECO:0000256" key="15">
    <source>
        <dbReference type="PIRSR" id="PIRSR006769-2"/>
    </source>
</evidence>
<feature type="active site" description="Proton donor" evidence="14">
    <location>
        <position position="55"/>
    </location>
</feature>
<accession>A0A248LGK8</accession>
<evidence type="ECO:0000256" key="14">
    <source>
        <dbReference type="PIRSR" id="PIRSR006769-1"/>
    </source>
</evidence>
<dbReference type="FunFam" id="3.40.140.10:FF:000025">
    <property type="entry name" value="Riboflavin biosynthesis protein RibD"/>
    <property type="match status" value="1"/>
</dbReference>
<dbReference type="InterPro" id="IPR004794">
    <property type="entry name" value="Eubact_RibD"/>
</dbReference>
<feature type="binding site" evidence="15">
    <location>
        <position position="310"/>
    </location>
    <ligand>
        <name>substrate</name>
    </ligand>
</feature>
<evidence type="ECO:0000256" key="8">
    <source>
        <dbReference type="ARBA" id="ARBA00022801"/>
    </source>
</evidence>
<dbReference type="GO" id="GO:0009231">
    <property type="term" value="P:riboflavin biosynthetic process"/>
    <property type="evidence" value="ECO:0007669"/>
    <property type="project" value="UniProtKB-UniPathway"/>
</dbReference>
<dbReference type="InterPro" id="IPR002734">
    <property type="entry name" value="RibDG_C"/>
</dbReference>
<feature type="binding site" evidence="15">
    <location>
        <position position="171"/>
    </location>
    <ligand>
        <name>substrate</name>
    </ligand>
</feature>
<dbReference type="SUPFAM" id="SSF53927">
    <property type="entry name" value="Cytidine deaminase-like"/>
    <property type="match status" value="1"/>
</dbReference>
<dbReference type="UniPathway" id="UPA00275">
    <property type="reaction ID" value="UER00401"/>
</dbReference>
<dbReference type="InterPro" id="IPR011549">
    <property type="entry name" value="RibD_C"/>
</dbReference>
<dbReference type="Gene3D" id="3.40.430.10">
    <property type="entry name" value="Dihydrofolate Reductase, subunit A"/>
    <property type="match status" value="1"/>
</dbReference>
<organism evidence="18 19">
    <name type="scientific">Laribacter hongkongensis</name>
    <dbReference type="NCBI Taxonomy" id="168471"/>
    <lineage>
        <taxon>Bacteria</taxon>
        <taxon>Pseudomonadati</taxon>
        <taxon>Pseudomonadota</taxon>
        <taxon>Betaproteobacteria</taxon>
        <taxon>Neisseriales</taxon>
        <taxon>Aquaspirillaceae</taxon>
        <taxon>Laribacter</taxon>
    </lineage>
</organism>
<feature type="binding site" evidence="15">
    <location>
        <begin position="312"/>
        <end position="318"/>
    </location>
    <ligand>
        <name>NADP(+)</name>
        <dbReference type="ChEBI" id="CHEBI:58349"/>
    </ligand>
</feature>
<comment type="catalytic activity">
    <reaction evidence="13">
        <text>2,5-diamino-6-hydroxy-4-(5-phosphoribosylamino)-pyrimidine + H2O + H(+) = 5-amino-6-(5-phospho-D-ribosylamino)uracil + NH4(+)</text>
        <dbReference type="Rhea" id="RHEA:21868"/>
        <dbReference type="ChEBI" id="CHEBI:15377"/>
        <dbReference type="ChEBI" id="CHEBI:15378"/>
        <dbReference type="ChEBI" id="CHEBI:28938"/>
        <dbReference type="ChEBI" id="CHEBI:58453"/>
        <dbReference type="ChEBI" id="CHEBI:58614"/>
        <dbReference type="EC" id="3.5.4.26"/>
    </reaction>
</comment>
<name>A0A248LGK8_9NEIS</name>
<feature type="binding site" evidence="15">
    <location>
        <position position="207"/>
    </location>
    <ligand>
        <name>substrate</name>
    </ligand>
</feature>
<feature type="binding site" evidence="15">
    <location>
        <position position="199"/>
    </location>
    <ligand>
        <name>NADP(+)</name>
        <dbReference type="ChEBI" id="CHEBI:58349"/>
    </ligand>
</feature>
<evidence type="ECO:0000313" key="19">
    <source>
        <dbReference type="Proteomes" id="UP000197424"/>
    </source>
</evidence>
<evidence type="ECO:0000256" key="13">
    <source>
        <dbReference type="PIRNR" id="PIRNR006769"/>
    </source>
</evidence>
<keyword evidence="9 13" id="KW-0862">Zinc</keyword>
<protein>
    <recommendedName>
        <fullName evidence="13">Riboflavin biosynthesis protein RibD</fullName>
    </recommendedName>
    <domain>
        <recommendedName>
            <fullName evidence="13">Diaminohydroxyphosphoribosylaminopyrimidine deaminase</fullName>
            <shortName evidence="13">DRAP deaminase</shortName>
            <ecNumber evidence="13">3.5.4.26</ecNumber>
        </recommendedName>
        <alternativeName>
            <fullName evidence="13">Riboflavin-specific deaminase</fullName>
        </alternativeName>
    </domain>
    <domain>
        <recommendedName>
            <fullName evidence="13">5-amino-6-(5-phosphoribosylamino)uracil reductase</fullName>
            <ecNumber evidence="13">1.1.1.193</ecNumber>
        </recommendedName>
        <alternativeName>
            <fullName evidence="13">HTP reductase</fullName>
        </alternativeName>
    </domain>
</protein>
<dbReference type="PROSITE" id="PS00903">
    <property type="entry name" value="CYT_DCMP_DEAMINASES_1"/>
    <property type="match status" value="1"/>
</dbReference>
<feature type="binding site" evidence="16">
    <location>
        <position position="78"/>
    </location>
    <ligand>
        <name>Zn(2+)</name>
        <dbReference type="ChEBI" id="CHEBI:29105"/>
        <note>catalytic</note>
    </ligand>
</feature>
<dbReference type="OrthoDB" id="9800865at2"/>
<evidence type="ECO:0000256" key="9">
    <source>
        <dbReference type="ARBA" id="ARBA00022833"/>
    </source>
</evidence>
<evidence type="ECO:0000256" key="11">
    <source>
        <dbReference type="ARBA" id="ARBA00023002"/>
    </source>
</evidence>
<dbReference type="Gene3D" id="3.40.140.10">
    <property type="entry name" value="Cytidine Deaminase, domain 2"/>
    <property type="match status" value="1"/>
</dbReference>
<dbReference type="InterPro" id="IPR050765">
    <property type="entry name" value="Riboflavin_Biosynth_HTPR"/>
</dbReference>
<feature type="binding site" evidence="15">
    <location>
        <position position="173"/>
    </location>
    <ligand>
        <name>NADP(+)</name>
        <dbReference type="ChEBI" id="CHEBI:58349"/>
    </ligand>
</feature>
<evidence type="ECO:0000256" key="16">
    <source>
        <dbReference type="PIRSR" id="PIRSR006769-3"/>
    </source>
</evidence>
<dbReference type="NCBIfam" id="TIGR00326">
    <property type="entry name" value="eubact_ribD"/>
    <property type="match status" value="1"/>
</dbReference>
<evidence type="ECO:0000256" key="6">
    <source>
        <dbReference type="ARBA" id="ARBA00022619"/>
    </source>
</evidence>
<dbReference type="Proteomes" id="UP000197424">
    <property type="component" value="Chromosome"/>
</dbReference>
<evidence type="ECO:0000256" key="7">
    <source>
        <dbReference type="ARBA" id="ARBA00022723"/>
    </source>
</evidence>
<feature type="domain" description="CMP/dCMP-type deaminase" evidence="17">
    <location>
        <begin position="4"/>
        <end position="126"/>
    </location>
</feature>
<dbReference type="InterPro" id="IPR016193">
    <property type="entry name" value="Cytidine_deaminase-like"/>
</dbReference>
<dbReference type="PROSITE" id="PS51747">
    <property type="entry name" value="CYT_DCMP_DEAMINASES_2"/>
    <property type="match status" value="1"/>
</dbReference>
<keyword evidence="10 13" id="KW-0521">NADP</keyword>
<dbReference type="InterPro" id="IPR016192">
    <property type="entry name" value="APOBEC/CMP_deaminase_Zn-bd"/>
</dbReference>
<comment type="similarity">
    <text evidence="5 13">In the C-terminal section; belongs to the HTP reductase family.</text>
</comment>
<feature type="binding site" evidence="16">
    <location>
        <position position="53"/>
    </location>
    <ligand>
        <name>Zn(2+)</name>
        <dbReference type="ChEBI" id="CHEBI:29105"/>
        <note>catalytic</note>
    </ligand>
</feature>
<evidence type="ECO:0000256" key="2">
    <source>
        <dbReference type="ARBA" id="ARBA00004882"/>
    </source>
</evidence>
<dbReference type="Pfam" id="PF00383">
    <property type="entry name" value="dCMP_cyt_deam_1"/>
    <property type="match status" value="1"/>
</dbReference>
<dbReference type="InterPro" id="IPR002125">
    <property type="entry name" value="CMP_dCMP_dom"/>
</dbReference>
<comment type="pathway">
    <text evidence="3 13">Cofactor biosynthesis; riboflavin biosynthesis; 5-amino-6-(D-ribitylamino)uracil from GTP: step 3/4.</text>
</comment>
<dbReference type="SUPFAM" id="SSF53597">
    <property type="entry name" value="Dihydrofolate reductase-like"/>
    <property type="match status" value="1"/>
</dbReference>
<reference evidence="19" key="1">
    <citation type="submission" date="2017-06" db="EMBL/GenBank/DDBJ databases">
        <title>Whole genome sequence of Laribacter hongkongensis LHGZ1.</title>
        <authorList>
            <person name="Chen D."/>
            <person name="Wu H."/>
            <person name="Chen J."/>
        </authorList>
    </citation>
    <scope>NUCLEOTIDE SEQUENCE [LARGE SCALE GENOMIC DNA]</scope>
    <source>
        <strain evidence="19">LHGZ1</strain>
    </source>
</reference>
<evidence type="ECO:0000313" key="18">
    <source>
        <dbReference type="EMBL" id="ASJ23556.1"/>
    </source>
</evidence>
<dbReference type="Pfam" id="PF01872">
    <property type="entry name" value="RibD_C"/>
    <property type="match status" value="1"/>
</dbReference>
<dbReference type="GO" id="GO:0008703">
    <property type="term" value="F:5-amino-6-(5-phosphoribosylamino)uracil reductase activity"/>
    <property type="evidence" value="ECO:0007669"/>
    <property type="project" value="UniProtKB-EC"/>
</dbReference>
<dbReference type="CDD" id="cd01284">
    <property type="entry name" value="Riboflavin_deaminase-reductase"/>
    <property type="match status" value="1"/>
</dbReference>
<evidence type="ECO:0000256" key="5">
    <source>
        <dbReference type="ARBA" id="ARBA00007417"/>
    </source>
</evidence>
<comment type="pathway">
    <text evidence="2 13">Cofactor biosynthesis; riboflavin biosynthesis; 5-amino-6-(D-ribitylamino)uracil from GTP: step 2/4.</text>
</comment>
<comment type="cofactor">
    <cofactor evidence="13 16">
        <name>Zn(2+)</name>
        <dbReference type="ChEBI" id="CHEBI:29105"/>
    </cofactor>
    <text evidence="13 16">Binds 1 zinc ion.</text>
</comment>
<feature type="binding site" evidence="15">
    <location>
        <position position="203"/>
    </location>
    <ligand>
        <name>substrate</name>
    </ligand>
</feature>
<dbReference type="PANTHER" id="PTHR38011:SF7">
    <property type="entry name" value="2,5-DIAMINO-6-RIBOSYLAMINO-4(3H)-PYRIMIDINONE 5'-PHOSPHATE REDUCTASE"/>
    <property type="match status" value="1"/>
</dbReference>
<dbReference type="PANTHER" id="PTHR38011">
    <property type="entry name" value="DIHYDROFOLATE REDUCTASE FAMILY PROTEIN (AFU_ORTHOLOGUE AFUA_8G06820)"/>
    <property type="match status" value="1"/>
</dbReference>
<keyword evidence="12" id="KW-0511">Multifunctional enzyme</keyword>
<dbReference type="GO" id="GO:0008270">
    <property type="term" value="F:zinc ion binding"/>
    <property type="evidence" value="ECO:0007669"/>
    <property type="project" value="InterPro"/>
</dbReference>
<comment type="function">
    <text evidence="1 13">Converts 2,5-diamino-6-(ribosylamino)-4(3h)-pyrimidinone 5'-phosphate into 5-amino-6-(ribosylamino)-2,4(1h,3h)-pyrimidinedione 5'-phosphate.</text>
</comment>
<gene>
    <name evidence="18" type="primary">ribD</name>
    <name evidence="18" type="ORF">LHGZ1_0725</name>
</gene>
<dbReference type="PIRSF" id="PIRSF006769">
    <property type="entry name" value="RibD"/>
    <property type="match status" value="1"/>
</dbReference>
<feature type="binding site" evidence="15">
    <location>
        <position position="210"/>
    </location>
    <ligand>
        <name>substrate</name>
    </ligand>
</feature>
<dbReference type="EMBL" id="CP022115">
    <property type="protein sequence ID" value="ASJ23556.1"/>
    <property type="molecule type" value="Genomic_DNA"/>
</dbReference>
<dbReference type="InterPro" id="IPR024072">
    <property type="entry name" value="DHFR-like_dom_sf"/>
</dbReference>
<evidence type="ECO:0000256" key="4">
    <source>
        <dbReference type="ARBA" id="ARBA00005259"/>
    </source>
</evidence>
<evidence type="ECO:0000256" key="12">
    <source>
        <dbReference type="ARBA" id="ARBA00023268"/>
    </source>
</evidence>
<keyword evidence="8 13" id="KW-0378">Hydrolase</keyword>
<dbReference type="RefSeq" id="WP_088860164.1">
    <property type="nucleotide sequence ID" value="NZ_CP022115.1"/>
</dbReference>
<dbReference type="GO" id="GO:0050661">
    <property type="term" value="F:NADP binding"/>
    <property type="evidence" value="ECO:0007669"/>
    <property type="project" value="InterPro"/>
</dbReference>
<feature type="binding site" evidence="15">
    <location>
        <position position="187"/>
    </location>
    <ligand>
        <name>substrate</name>
    </ligand>
</feature>
<keyword evidence="11 13" id="KW-0560">Oxidoreductase</keyword>
<dbReference type="GO" id="GO:0008835">
    <property type="term" value="F:diaminohydroxyphosphoribosylaminopyrimidine deaminase activity"/>
    <property type="evidence" value="ECO:0007669"/>
    <property type="project" value="UniProtKB-EC"/>
</dbReference>
<comment type="catalytic activity">
    <reaction evidence="13">
        <text>5-amino-6-(5-phospho-D-ribitylamino)uracil + NADP(+) = 5-amino-6-(5-phospho-D-ribosylamino)uracil + NADPH + H(+)</text>
        <dbReference type="Rhea" id="RHEA:17845"/>
        <dbReference type="ChEBI" id="CHEBI:15378"/>
        <dbReference type="ChEBI" id="CHEBI:57783"/>
        <dbReference type="ChEBI" id="CHEBI:58349"/>
        <dbReference type="ChEBI" id="CHEBI:58421"/>
        <dbReference type="ChEBI" id="CHEBI:58453"/>
        <dbReference type="EC" id="1.1.1.193"/>
    </reaction>
</comment>
<evidence type="ECO:0000259" key="17">
    <source>
        <dbReference type="PROSITE" id="PS51747"/>
    </source>
</evidence>
<feature type="binding site" evidence="16">
    <location>
        <position position="87"/>
    </location>
    <ligand>
        <name>Zn(2+)</name>
        <dbReference type="ChEBI" id="CHEBI:29105"/>
        <note>catalytic</note>
    </ligand>
</feature>
<evidence type="ECO:0000256" key="3">
    <source>
        <dbReference type="ARBA" id="ARBA00004910"/>
    </source>
</evidence>
<evidence type="ECO:0000256" key="1">
    <source>
        <dbReference type="ARBA" id="ARBA00002151"/>
    </source>
</evidence>
<sequence>MFSADDHRYMARALQLARLGMTSTAPNPRVGCVVVSDGQVAGEGWHVRAGSPHAERHALAMAGERARGATAYVTLEPCSHFGRTPPCADALLQAGVGRVVAAMVDPNPLVAGQGMARLAAAGIECASGLLEAEARELNRGFVSRMTRGRPWLTVKLGISLDGKTALADGQSQWITGAQARADVMRQRACHDVILTGSGTVRADNPQLTVRNLVPDVLPPALQDTPAGRLQAASPVRQPLRVIVDGAGTLDPDAAIFCGAPVRMYTAATTPASGRLHGHTVVSLPGADGRVDLAALLADLGRLGVNDVWCEAGMGLAGALLHAGLVDELVCYMAPVVLGHSARGMFDLPPLAALADKSCWRWHDVRSVGNDLRLTLRPGSLAGD</sequence>
<comment type="similarity">
    <text evidence="4 13">In the N-terminal section; belongs to the cytidine and deoxycytidylate deaminase family.</text>
</comment>
<dbReference type="EC" id="1.1.1.193" evidence="13"/>
<keyword evidence="6 13" id="KW-0686">Riboflavin biosynthesis</keyword>
<evidence type="ECO:0000256" key="10">
    <source>
        <dbReference type="ARBA" id="ARBA00022857"/>
    </source>
</evidence>
<proteinExistence type="inferred from homology"/>